<dbReference type="InterPro" id="IPR016181">
    <property type="entry name" value="Acyl_CoA_acyltransferase"/>
</dbReference>
<dbReference type="PROSITE" id="PS51186">
    <property type="entry name" value="GNAT"/>
    <property type="match status" value="1"/>
</dbReference>
<keyword evidence="3" id="KW-0808">Transferase</keyword>
<accession>A0ABT9S1K3</accession>
<dbReference type="EC" id="2.3.1.183" evidence="3"/>
<feature type="compositionally biased region" description="Basic and acidic residues" evidence="1">
    <location>
        <begin position="147"/>
        <end position="160"/>
    </location>
</feature>
<dbReference type="SUPFAM" id="SSF55729">
    <property type="entry name" value="Acyl-CoA N-acyltransferases (Nat)"/>
    <property type="match status" value="1"/>
</dbReference>
<name>A0ABT9S1K3_9MICC</name>
<evidence type="ECO:0000313" key="4">
    <source>
        <dbReference type="Proteomes" id="UP001226577"/>
    </source>
</evidence>
<evidence type="ECO:0000256" key="1">
    <source>
        <dbReference type="SAM" id="MobiDB-lite"/>
    </source>
</evidence>
<dbReference type="Pfam" id="PF00583">
    <property type="entry name" value="Acetyltransf_1"/>
    <property type="match status" value="1"/>
</dbReference>
<feature type="domain" description="N-acetyltransferase" evidence="2">
    <location>
        <begin position="9"/>
        <end position="160"/>
    </location>
</feature>
<comment type="caution">
    <text evidence="3">The sequence shown here is derived from an EMBL/GenBank/DDBJ whole genome shotgun (WGS) entry which is preliminary data.</text>
</comment>
<sequence>MTPPVPAGASVRPMFREDWPDVRDIYQAGIDTGQATFDSVAPDWDRFDTSWLPGHRFVAATREDQFFGWAAASAASARPAYSGVVEHFVYIAAAARGMGMGIGKALLETLIKSTESHGIGTIQASVFPENEASLRLHFLHRRTPATHRPDGPRSTERAVA</sequence>
<organism evidence="3 4">
    <name type="scientific">Pseudarthrobacter enclensis</name>
    <dbReference type="NCBI Taxonomy" id="993070"/>
    <lineage>
        <taxon>Bacteria</taxon>
        <taxon>Bacillati</taxon>
        <taxon>Actinomycetota</taxon>
        <taxon>Actinomycetes</taxon>
        <taxon>Micrococcales</taxon>
        <taxon>Micrococcaceae</taxon>
        <taxon>Pseudarthrobacter</taxon>
    </lineage>
</organism>
<reference evidence="3 4" key="1">
    <citation type="submission" date="2023-07" db="EMBL/GenBank/DDBJ databases">
        <title>Sorghum-associated microbial communities from plants grown in Nebraska, USA.</title>
        <authorList>
            <person name="Schachtman D."/>
        </authorList>
    </citation>
    <scope>NUCLEOTIDE SEQUENCE [LARGE SCALE GENOMIC DNA]</scope>
    <source>
        <strain evidence="3 4">CC222</strain>
    </source>
</reference>
<gene>
    <name evidence="3" type="ORF">J2X98_004013</name>
</gene>
<dbReference type="Gene3D" id="3.40.630.30">
    <property type="match status" value="1"/>
</dbReference>
<evidence type="ECO:0000313" key="3">
    <source>
        <dbReference type="EMBL" id="MDP9890399.1"/>
    </source>
</evidence>
<keyword evidence="4" id="KW-1185">Reference proteome</keyword>
<protein>
    <submittedName>
        <fullName evidence="3">Phosphinothricin acetyltransferase</fullName>
        <ecNumber evidence="3">2.3.1.183</ecNumber>
    </submittedName>
</protein>
<feature type="region of interest" description="Disordered" evidence="1">
    <location>
        <begin position="141"/>
        <end position="160"/>
    </location>
</feature>
<dbReference type="CDD" id="cd04301">
    <property type="entry name" value="NAT_SF"/>
    <property type="match status" value="1"/>
</dbReference>
<dbReference type="RefSeq" id="WP_307311619.1">
    <property type="nucleotide sequence ID" value="NZ_JAUSRE010000027.1"/>
</dbReference>
<dbReference type="EMBL" id="JAUSRE010000027">
    <property type="protein sequence ID" value="MDP9890399.1"/>
    <property type="molecule type" value="Genomic_DNA"/>
</dbReference>
<keyword evidence="3" id="KW-0012">Acyltransferase</keyword>
<dbReference type="InterPro" id="IPR000182">
    <property type="entry name" value="GNAT_dom"/>
</dbReference>
<dbReference type="GO" id="GO:0102971">
    <property type="term" value="F:phosphinothricin N-acetyltransferase activity"/>
    <property type="evidence" value="ECO:0007669"/>
    <property type="project" value="UniProtKB-EC"/>
</dbReference>
<dbReference type="Proteomes" id="UP001226577">
    <property type="component" value="Unassembled WGS sequence"/>
</dbReference>
<evidence type="ECO:0000259" key="2">
    <source>
        <dbReference type="PROSITE" id="PS51186"/>
    </source>
</evidence>
<proteinExistence type="predicted"/>